<gene>
    <name evidence="3" type="ORF">DSAG12_01038</name>
</gene>
<organism evidence="3 4">
    <name type="scientific">Promethearchaeum syntrophicum</name>
    <dbReference type="NCBI Taxonomy" id="2594042"/>
    <lineage>
        <taxon>Archaea</taxon>
        <taxon>Promethearchaeati</taxon>
        <taxon>Promethearchaeota</taxon>
        <taxon>Promethearchaeia</taxon>
        <taxon>Promethearchaeales</taxon>
        <taxon>Promethearchaeaceae</taxon>
        <taxon>Promethearchaeum</taxon>
    </lineage>
</organism>
<accession>A0A5B9D7W4</accession>
<dbReference type="GeneID" id="41329036"/>
<evidence type="ECO:0000259" key="2">
    <source>
        <dbReference type="Pfam" id="PF04389"/>
    </source>
</evidence>
<evidence type="ECO:0000313" key="3">
    <source>
        <dbReference type="EMBL" id="QEE15214.1"/>
    </source>
</evidence>
<dbReference type="InterPro" id="IPR007484">
    <property type="entry name" value="Peptidase_M28"/>
</dbReference>
<dbReference type="KEGG" id="psyt:DSAG12_01038"/>
<name>A0A5B9D7W4_9ARCH</name>
<sequence>MGEIQINSTDTNDVLQFTGQIIEKFGPRLTGDTSTKKAADLLKNEFGKYCDSTELQEFDVHPKTFLGWIKLLVIIFTIGIIFLWLDQALITAIGITIGIIIMIMEFFLYYEFVDFLWKKKKGYNVIGKIEPKDEVKQQIIISGHIDSAYIFNFFIHQPKLYALKVMGGIGFVVLMFLGSWVWVIIQAFTGALPATGFSLTFKILMTVSLILVVQLYFFSSSKGTPGAGDNLVSVCIADKVGKKFSEQKKSGKGLKNTRLVIAGWDGEECGLRGARAYVKKNLAEMKAIPTFNFNMDCPYLLKDLFFLTSDVNCSVKLSENMAMECKEISDKLGYPATLKPIEFLTGGTDAGEFGRYGIEATTLVAMPWGGNDRYDAYHTPKDVVSAIEPEVVEASLKIICEYITKKDMELN</sequence>
<proteinExistence type="predicted"/>
<dbReference type="Pfam" id="PF04389">
    <property type="entry name" value="Peptidase_M28"/>
    <property type="match status" value="1"/>
</dbReference>
<feature type="transmembrane region" description="Helical" evidence="1">
    <location>
        <begin position="197"/>
        <end position="218"/>
    </location>
</feature>
<keyword evidence="1" id="KW-0472">Membrane</keyword>
<keyword evidence="1" id="KW-1133">Transmembrane helix</keyword>
<reference evidence="3 4" key="2">
    <citation type="journal article" date="2024" name="Int. J. Syst. Evol. Microbiol.">
        <title>Promethearchaeum syntrophicum gen. nov., sp. nov., an anaerobic, obligately syntrophic archaeon, the first isolate of the lineage 'Asgard' archaea, and proposal of the new archaeal phylum Promethearchaeota phyl. nov. and kingdom Promethearchaeati regn. nov.</title>
        <authorList>
            <person name="Imachi H."/>
            <person name="Nobu M.K."/>
            <person name="Kato S."/>
            <person name="Takaki Y."/>
            <person name="Miyazaki M."/>
            <person name="Miyata M."/>
            <person name="Ogawara M."/>
            <person name="Saito Y."/>
            <person name="Sakai S."/>
            <person name="Tahara Y.O."/>
            <person name="Takano Y."/>
            <person name="Tasumi E."/>
            <person name="Uematsu K."/>
            <person name="Yoshimura T."/>
            <person name="Itoh T."/>
            <person name="Ohkuma M."/>
            <person name="Takai K."/>
        </authorList>
    </citation>
    <scope>NUCLEOTIDE SEQUENCE [LARGE SCALE GENOMIC DNA]</scope>
    <source>
        <strain evidence="3 4">MK-D1</strain>
    </source>
</reference>
<feature type="domain" description="Peptidase M28" evidence="2">
    <location>
        <begin position="223"/>
        <end position="402"/>
    </location>
</feature>
<keyword evidence="1" id="KW-0812">Transmembrane</keyword>
<dbReference type="RefSeq" id="WP_147662132.1">
    <property type="nucleotide sequence ID" value="NZ_CP042905.2"/>
</dbReference>
<dbReference type="Gene3D" id="3.40.630.10">
    <property type="entry name" value="Zn peptidases"/>
    <property type="match status" value="1"/>
</dbReference>
<protein>
    <submittedName>
        <fullName evidence="3">M28 family metallopeptidase</fullName>
    </submittedName>
</protein>
<evidence type="ECO:0000256" key="1">
    <source>
        <dbReference type="SAM" id="Phobius"/>
    </source>
</evidence>
<feature type="transmembrane region" description="Helical" evidence="1">
    <location>
        <begin position="90"/>
        <end position="110"/>
    </location>
</feature>
<feature type="transmembrane region" description="Helical" evidence="1">
    <location>
        <begin position="65"/>
        <end position="84"/>
    </location>
</feature>
<reference evidence="3 4" key="1">
    <citation type="journal article" date="2020" name="Nature">
        <title>Isolation of an archaeon at the prokaryote-eukaryote interface.</title>
        <authorList>
            <person name="Imachi H."/>
            <person name="Nobu M.K."/>
            <person name="Nakahara N."/>
            <person name="Morono Y."/>
            <person name="Ogawara M."/>
            <person name="Takaki Y."/>
            <person name="Takano Y."/>
            <person name="Uematsu K."/>
            <person name="Ikuta T."/>
            <person name="Ito M."/>
            <person name="Matsui Y."/>
            <person name="Miyazaki M."/>
            <person name="Murata K."/>
            <person name="Saito Y."/>
            <person name="Sakai S."/>
            <person name="Song C."/>
            <person name="Tasumi E."/>
            <person name="Yamanaka Y."/>
            <person name="Yamaguchi T."/>
            <person name="Kamagata Y."/>
            <person name="Tamaki H."/>
            <person name="Takai K."/>
        </authorList>
    </citation>
    <scope>NUCLEOTIDE SEQUENCE [LARGE SCALE GENOMIC DNA]</scope>
    <source>
        <strain evidence="3 4">MK-D1</strain>
    </source>
</reference>
<dbReference type="SUPFAM" id="SSF53187">
    <property type="entry name" value="Zn-dependent exopeptidases"/>
    <property type="match status" value="1"/>
</dbReference>
<keyword evidence="4" id="KW-1185">Reference proteome</keyword>
<dbReference type="Proteomes" id="UP000321408">
    <property type="component" value="Chromosome"/>
</dbReference>
<feature type="transmembrane region" description="Helical" evidence="1">
    <location>
        <begin position="161"/>
        <end position="185"/>
    </location>
</feature>
<dbReference type="EMBL" id="CP042905">
    <property type="protein sequence ID" value="QEE15214.1"/>
    <property type="molecule type" value="Genomic_DNA"/>
</dbReference>
<evidence type="ECO:0000313" key="4">
    <source>
        <dbReference type="Proteomes" id="UP000321408"/>
    </source>
</evidence>
<dbReference type="AlphaFoldDB" id="A0A5B9D7W4"/>